<sequence>MAGLFGVASLSSAFADQPADAAAVAAAAQASPEALKVWHEHIKKVATPAAGCFRAVYPNLTWEKETCLASPKYRSSPKVGPRRDAYSAPQTVGNGYDYSAQTAQLTRSAVGSFPVVSGVTSTNNPNGYGGTNGYTLQLNTNFASGSPACASYGYTSCSVWQQFIYSTYNGADSPAPAGPQAFIQDWMFLSSSDYSRKGCPRGWYSYSPQYACYRNSNAVAVSFVPASQLASASLTGSAAANGVDTVTFTYGGVAHSVTQSDSTLGIAYVWNTSEFNVVGNGGGSGVNFNSGSSLTVKLAVNDGTTSSPSCIGPTNGGTTGETNNLKLGTCSANGGTTPYIQFVESN</sequence>
<reference evidence="1 2" key="1">
    <citation type="submission" date="2017-04" db="EMBL/GenBank/DDBJ databases">
        <authorList>
            <person name="Afonso C.L."/>
            <person name="Miller P.J."/>
            <person name="Scott M.A."/>
            <person name="Spackman E."/>
            <person name="Goraichik I."/>
            <person name="Dimitrov K.M."/>
            <person name="Suarez D.L."/>
            <person name="Swayne D.E."/>
        </authorList>
    </citation>
    <scope>NUCLEOTIDE SEQUENCE [LARGE SCALE GENOMIC DNA]</scope>
    <source>
        <strain evidence="1">LMG 28154</strain>
    </source>
</reference>
<evidence type="ECO:0000313" key="2">
    <source>
        <dbReference type="Proteomes" id="UP000198460"/>
    </source>
</evidence>
<dbReference type="EMBL" id="FXAN01000037">
    <property type="protein sequence ID" value="SMF99025.1"/>
    <property type="molecule type" value="Genomic_DNA"/>
</dbReference>
<dbReference type="AlphaFoldDB" id="A0A238H1B0"/>
<evidence type="ECO:0000313" key="1">
    <source>
        <dbReference type="EMBL" id="SMF99025.1"/>
    </source>
</evidence>
<organism evidence="1 2">
    <name type="scientific">Burkholderia singularis</name>
    <dbReference type="NCBI Taxonomy" id="1503053"/>
    <lineage>
        <taxon>Bacteria</taxon>
        <taxon>Pseudomonadati</taxon>
        <taxon>Pseudomonadota</taxon>
        <taxon>Betaproteobacteria</taxon>
        <taxon>Burkholderiales</taxon>
        <taxon>Burkholderiaceae</taxon>
        <taxon>Burkholderia</taxon>
        <taxon>pseudomallei group</taxon>
    </lineage>
</organism>
<proteinExistence type="predicted"/>
<protein>
    <submittedName>
        <fullName evidence="1">Uncharacterized protein</fullName>
    </submittedName>
</protein>
<gene>
    <name evidence="1" type="ORF">BSIN_2242</name>
</gene>
<accession>A0A238H1B0</accession>
<dbReference type="Proteomes" id="UP000198460">
    <property type="component" value="Unassembled WGS sequence"/>
</dbReference>
<name>A0A238H1B0_9BURK</name>